<sequence length="220" mass="25134">MKRVALCLAAFLLIATVSCNSMGRLDRPQDSYDESLYRKEQGAVREFLGNPRGHRRLQGKEYQPIGYSRQRQKGNQYYNATDGGGVPGPDVYIDREALARQIAHLTTQLPQVDDAAVVVTDDQVFVGVKGDKKEVSDKTVYEARRTALSLTPRYYQIHVTKDPKLRQKLTRIGDRVRGEGLNQRDREQLLQQLGDSHSPKFDQPFIDEERRRQESNDTGR</sequence>
<keyword evidence="2" id="KW-0732">Signal</keyword>
<dbReference type="Proteomes" id="UP000215459">
    <property type="component" value="Unassembled WGS sequence"/>
</dbReference>
<dbReference type="EMBL" id="NOWF01000007">
    <property type="protein sequence ID" value="OYD07239.1"/>
    <property type="molecule type" value="Genomic_DNA"/>
</dbReference>
<evidence type="ECO:0000256" key="1">
    <source>
        <dbReference type="SAM" id="MobiDB-lite"/>
    </source>
</evidence>
<feature type="signal peptide" evidence="2">
    <location>
        <begin position="1"/>
        <end position="23"/>
    </location>
</feature>
<feature type="chain" id="PRO_5011306551" description="Sporulation protein" evidence="2">
    <location>
        <begin position="24"/>
        <end position="220"/>
    </location>
</feature>
<evidence type="ECO:0000313" key="3">
    <source>
        <dbReference type="EMBL" id="OYD07239.1"/>
    </source>
</evidence>
<dbReference type="Pfam" id="PF09580">
    <property type="entry name" value="Spore_YhcN_YlaJ"/>
    <property type="match status" value="1"/>
</dbReference>
<dbReference type="PROSITE" id="PS51257">
    <property type="entry name" value="PROKAR_LIPOPROTEIN"/>
    <property type="match status" value="1"/>
</dbReference>
<accession>A0A235B5J5</accession>
<dbReference type="OrthoDB" id="2691390at2"/>
<feature type="compositionally biased region" description="Basic and acidic residues" evidence="1">
    <location>
        <begin position="176"/>
        <end position="188"/>
    </location>
</feature>
<protein>
    <recommendedName>
        <fullName evidence="5">Sporulation protein</fullName>
    </recommendedName>
</protein>
<keyword evidence="4" id="KW-1185">Reference proteome</keyword>
<dbReference type="RefSeq" id="WP_094264982.1">
    <property type="nucleotide sequence ID" value="NZ_NOWF01000007.1"/>
</dbReference>
<gene>
    <name evidence="3" type="ORF">CHM34_12715</name>
</gene>
<organism evidence="3 4">
    <name type="scientific">Paludifilum halophilum</name>
    <dbReference type="NCBI Taxonomy" id="1642702"/>
    <lineage>
        <taxon>Bacteria</taxon>
        <taxon>Bacillati</taxon>
        <taxon>Bacillota</taxon>
        <taxon>Bacilli</taxon>
        <taxon>Bacillales</taxon>
        <taxon>Thermoactinomycetaceae</taxon>
        <taxon>Paludifilum</taxon>
    </lineage>
</organism>
<dbReference type="AlphaFoldDB" id="A0A235B5J5"/>
<proteinExistence type="predicted"/>
<dbReference type="InterPro" id="IPR019076">
    <property type="entry name" value="Spore_lipoprot_YhcN/YlaJ-like"/>
</dbReference>
<evidence type="ECO:0000256" key="2">
    <source>
        <dbReference type="SAM" id="SignalP"/>
    </source>
</evidence>
<comment type="caution">
    <text evidence="3">The sequence shown here is derived from an EMBL/GenBank/DDBJ whole genome shotgun (WGS) entry which is preliminary data.</text>
</comment>
<reference evidence="3 4" key="1">
    <citation type="submission" date="2017-07" db="EMBL/GenBank/DDBJ databases">
        <title>The genome sequence of Paludifilum halophilum highlights mechanisms for microbial adaptation to high salt environemnts.</title>
        <authorList>
            <person name="Belbahri L."/>
        </authorList>
    </citation>
    <scope>NUCLEOTIDE SEQUENCE [LARGE SCALE GENOMIC DNA]</scope>
    <source>
        <strain evidence="3 4">DSM 102817</strain>
    </source>
</reference>
<feature type="compositionally biased region" description="Basic and acidic residues" evidence="1">
    <location>
        <begin position="207"/>
        <end position="220"/>
    </location>
</feature>
<name>A0A235B5J5_9BACL</name>
<evidence type="ECO:0000313" key="4">
    <source>
        <dbReference type="Proteomes" id="UP000215459"/>
    </source>
</evidence>
<feature type="region of interest" description="Disordered" evidence="1">
    <location>
        <begin position="176"/>
        <end position="220"/>
    </location>
</feature>
<evidence type="ECO:0008006" key="5">
    <source>
        <dbReference type="Google" id="ProtNLM"/>
    </source>
</evidence>